<comment type="caution">
    <text evidence="1">The sequence shown here is derived from an EMBL/GenBank/DDBJ whole genome shotgun (WGS) entry which is preliminary data.</text>
</comment>
<reference evidence="1 2" key="1">
    <citation type="submission" date="2019-03" db="EMBL/GenBank/DDBJ databases">
        <title>Draft genome sequences of novel Actinobacteria.</title>
        <authorList>
            <person name="Sahin N."/>
            <person name="Ay H."/>
            <person name="Saygin H."/>
        </authorList>
    </citation>
    <scope>NUCLEOTIDE SEQUENCE [LARGE SCALE GENOMIC DNA]</scope>
    <source>
        <strain evidence="1 2">JCM 30547</strain>
    </source>
</reference>
<dbReference type="Proteomes" id="UP000295075">
    <property type="component" value="Unassembled WGS sequence"/>
</dbReference>
<proteinExistence type="predicted"/>
<dbReference type="EMBL" id="SMKA01000235">
    <property type="protein sequence ID" value="TDC19121.1"/>
    <property type="molecule type" value="Genomic_DNA"/>
</dbReference>
<keyword evidence="2" id="KW-1185">Reference proteome</keyword>
<name>A0A4R4P9A1_9ACTN</name>
<gene>
    <name evidence="1" type="ORF">E1261_34530</name>
</gene>
<evidence type="ECO:0000313" key="2">
    <source>
        <dbReference type="Proteomes" id="UP000295075"/>
    </source>
</evidence>
<accession>A0A4R4P9A1</accession>
<dbReference type="OrthoDB" id="5916883at2"/>
<protein>
    <submittedName>
        <fullName evidence="1">Uncharacterized protein</fullName>
    </submittedName>
</protein>
<dbReference type="RefSeq" id="WP_132413912.1">
    <property type="nucleotide sequence ID" value="NZ_SMKA01000235.1"/>
</dbReference>
<evidence type="ECO:0000313" key="1">
    <source>
        <dbReference type="EMBL" id="TDC19121.1"/>
    </source>
</evidence>
<organism evidence="1 2">
    <name type="scientific">Kribbella albertanoniae</name>
    <dbReference type="NCBI Taxonomy" id="1266829"/>
    <lineage>
        <taxon>Bacteria</taxon>
        <taxon>Bacillati</taxon>
        <taxon>Actinomycetota</taxon>
        <taxon>Actinomycetes</taxon>
        <taxon>Propionibacteriales</taxon>
        <taxon>Kribbellaceae</taxon>
        <taxon>Kribbella</taxon>
    </lineage>
</organism>
<sequence length="199" mass="21136">MSIYDVATSDQDLPDVEEPAWREVSDIGVAAARVEWAGAARELLLVAAKKYQSLVQLKDLAVGVQEQTGIRTKQLPKLWIGGTLAEVYAENLRRGEPMLPALCVNPDESVFEGYAAIVGAATGETPADPDAHASHERLAAYRHFEAGNLPSDGGSAMIPAKLGAARARARKAAIAERPIKACPKCNLQTPASGICDTCD</sequence>
<dbReference type="AlphaFoldDB" id="A0A4R4P9A1"/>